<dbReference type="SUPFAM" id="SSF53686">
    <property type="entry name" value="Tryptophan synthase beta subunit-like PLP-dependent enzymes"/>
    <property type="match status" value="1"/>
</dbReference>
<reference evidence="7" key="1">
    <citation type="submission" date="2018-05" db="EMBL/GenBank/DDBJ databases">
        <authorList>
            <person name="Lanie J.A."/>
            <person name="Ng W.-L."/>
            <person name="Kazmierczak K.M."/>
            <person name="Andrzejewski T.M."/>
            <person name="Davidsen T.M."/>
            <person name="Wayne K.J."/>
            <person name="Tettelin H."/>
            <person name="Glass J.I."/>
            <person name="Rusch D."/>
            <person name="Podicherti R."/>
            <person name="Tsui H.-C.T."/>
            <person name="Winkler M.E."/>
        </authorList>
    </citation>
    <scope>NUCLEOTIDE SEQUENCE</scope>
</reference>
<comment type="cofactor">
    <cofactor evidence="1">
        <name>pyridoxal 5'-phosphate</name>
        <dbReference type="ChEBI" id="CHEBI:597326"/>
    </cofactor>
</comment>
<keyword evidence="3" id="KW-0663">Pyridoxal phosphate</keyword>
<dbReference type="EMBL" id="UINC01044684">
    <property type="protein sequence ID" value="SVB50467.1"/>
    <property type="molecule type" value="Genomic_DNA"/>
</dbReference>
<dbReference type="GO" id="GO:0016829">
    <property type="term" value="F:lyase activity"/>
    <property type="evidence" value="ECO:0007669"/>
    <property type="project" value="UniProtKB-KW"/>
</dbReference>
<evidence type="ECO:0000259" key="5">
    <source>
        <dbReference type="Pfam" id="PF00291"/>
    </source>
</evidence>
<feature type="domain" description="Threonine synthase N-terminal" evidence="6">
    <location>
        <begin position="2"/>
        <end position="80"/>
    </location>
</feature>
<protein>
    <recommendedName>
        <fullName evidence="8">Threonine synthase</fullName>
    </recommendedName>
</protein>
<dbReference type="InterPro" id="IPR036052">
    <property type="entry name" value="TrpB-like_PALP_sf"/>
</dbReference>
<dbReference type="InterPro" id="IPR037158">
    <property type="entry name" value="Thr_synth_N_sf"/>
</dbReference>
<dbReference type="InterPro" id="IPR004450">
    <property type="entry name" value="Thr_synthase-like"/>
</dbReference>
<evidence type="ECO:0000259" key="6">
    <source>
        <dbReference type="Pfam" id="PF14821"/>
    </source>
</evidence>
<dbReference type="InterPro" id="IPR001926">
    <property type="entry name" value="TrpB-like_PALP"/>
</dbReference>
<evidence type="ECO:0000256" key="4">
    <source>
        <dbReference type="ARBA" id="ARBA00023239"/>
    </source>
</evidence>
<dbReference type="InterPro" id="IPR029144">
    <property type="entry name" value="Thr_synth_N"/>
</dbReference>
<name>A0A382EKQ2_9ZZZZ</name>
<dbReference type="InterPro" id="IPR051166">
    <property type="entry name" value="Threonine_Synthase"/>
</dbReference>
<proteinExistence type="inferred from homology"/>
<sequence length="460" mass="52545">MQYISTRNTKQTFTFKDVFLKGLAADGGLYIPEKIPSYSLKELESLKELSYEQLAVKIIFNFCSDEFNEIEIKDLVNKSYKEFRVKNVVNIKRLENIILLELFHGPTLAFKDIAMQVIGNMYEKILSDNKKVINIVVATSGDTGAAAISALKGRKNINIFVLHPHNKISKVQRKLMTTFEENNVYNLAIEGNFDDCQKLVKSMFIDRSFNNEINMSGVNSINWARIIAQIVYFFFSYFKINNGSQKINFSVPTGNFGDVFAGYIAKKMGLPINKLIVATNKNDILKRVISTGVYKPKEVFQTISPSMDIQVASNFERLIFYISSNDDQATLKKMEELRKNNEFKLSREQLSLLKKDFVSESLSEEETKSIIKKIYKNYNILIDPHTAVGLGVLDKLSNNEINIILSTAHPGKFPEVIKEVTGKYPELPDKTKKVIEEKEKFDILPNDLNTIKKFIKEKAK</sequence>
<evidence type="ECO:0000256" key="2">
    <source>
        <dbReference type="ARBA" id="ARBA00005517"/>
    </source>
</evidence>
<evidence type="ECO:0000256" key="1">
    <source>
        <dbReference type="ARBA" id="ARBA00001933"/>
    </source>
</evidence>
<dbReference type="Gene3D" id="3.40.50.1100">
    <property type="match status" value="2"/>
</dbReference>
<dbReference type="NCBIfam" id="TIGR00260">
    <property type="entry name" value="thrC"/>
    <property type="match status" value="1"/>
</dbReference>
<dbReference type="Pfam" id="PF24857">
    <property type="entry name" value="THR4_C"/>
    <property type="match status" value="1"/>
</dbReference>
<dbReference type="Pfam" id="PF14821">
    <property type="entry name" value="Thr_synth_N"/>
    <property type="match status" value="1"/>
</dbReference>
<evidence type="ECO:0008006" key="8">
    <source>
        <dbReference type="Google" id="ProtNLM"/>
    </source>
</evidence>
<dbReference type="CDD" id="cd01560">
    <property type="entry name" value="Thr-synth_2"/>
    <property type="match status" value="1"/>
</dbReference>
<dbReference type="PANTHER" id="PTHR42690:SF1">
    <property type="entry name" value="THREONINE SYNTHASE-LIKE 2"/>
    <property type="match status" value="1"/>
</dbReference>
<dbReference type="Gene3D" id="3.90.1380.10">
    <property type="entry name" value="Threonine synthase, N-terminal domain"/>
    <property type="match status" value="1"/>
</dbReference>
<dbReference type="PANTHER" id="PTHR42690">
    <property type="entry name" value="THREONINE SYNTHASE FAMILY MEMBER"/>
    <property type="match status" value="1"/>
</dbReference>
<feature type="domain" description="Tryptophan synthase beta chain-like PALP" evidence="5">
    <location>
        <begin position="100"/>
        <end position="316"/>
    </location>
</feature>
<gene>
    <name evidence="7" type="ORF">METZ01_LOCUS203321</name>
</gene>
<organism evidence="7">
    <name type="scientific">marine metagenome</name>
    <dbReference type="NCBI Taxonomy" id="408172"/>
    <lineage>
        <taxon>unclassified sequences</taxon>
        <taxon>metagenomes</taxon>
        <taxon>ecological metagenomes</taxon>
    </lineage>
</organism>
<comment type="similarity">
    <text evidence="2">Belongs to the threonine synthase family.</text>
</comment>
<dbReference type="AlphaFoldDB" id="A0A382EKQ2"/>
<dbReference type="Pfam" id="PF00291">
    <property type="entry name" value="PALP"/>
    <property type="match status" value="1"/>
</dbReference>
<accession>A0A382EKQ2</accession>
<evidence type="ECO:0000256" key="3">
    <source>
        <dbReference type="ARBA" id="ARBA00022898"/>
    </source>
</evidence>
<evidence type="ECO:0000313" key="7">
    <source>
        <dbReference type="EMBL" id="SVB50467.1"/>
    </source>
</evidence>
<keyword evidence="4" id="KW-0456">Lyase</keyword>